<evidence type="ECO:0000256" key="1">
    <source>
        <dbReference type="ARBA" id="ARBA00004752"/>
    </source>
</evidence>
<dbReference type="OrthoDB" id="3176960at2"/>
<dbReference type="PANTHER" id="PTHR30582:SF2">
    <property type="entry name" value="L,D-TRANSPEPTIDASE YCIB-RELATED"/>
    <property type="match status" value="1"/>
</dbReference>
<evidence type="ECO:0000313" key="8">
    <source>
        <dbReference type="EMBL" id="KSW13577.1"/>
    </source>
</evidence>
<sequence length="480" mass="50822">MLKKLSLKTRWAIGVVSALVLLVVCAGIVYAANYSGRALPGTTVAGTPVAGMTRDQVIAAVNERADAATVTLTVEGKTTQASLNEAGITVEADETADAAMKGSTSLPAFVSALFSERNVEPVVTVSEESIKKLAATANSTLTSEMKDAAVVVAEDGESFTFTPAQNGNGVSTDDVASAVKQAGATLASVTQDVSVREMEPSVTTENAQAVAEKANALLETNIEISDGIDTFYAERSDKVKWVEFLTKDDGSLEDPSINAVKVADWVNALAAKTDVKPENRVDNVDSSGNVLTVAREGKKGLKTNNTEQITKDVVAAMTDGKAYEGLFHYDDVEPGSETKQVAEGTENLVYQAAEGEKWVDISLSDNSVTAYVGGKVAGGPFYMVPGAPETPTIVGTFHVYLKYDVQTMRGENADGTKYETEGVPWVTYFSGGYAMHGAPWRSSFGWSGYGGSHGCVNMPVDAAKFIYDWTDMGDTVVVHY</sequence>
<dbReference type="EMBL" id="LLVT01000001">
    <property type="protein sequence ID" value="KSW13577.1"/>
    <property type="molecule type" value="Genomic_DNA"/>
</dbReference>
<dbReference type="GO" id="GO:0018104">
    <property type="term" value="P:peptidoglycan-protein cross-linking"/>
    <property type="evidence" value="ECO:0007669"/>
    <property type="project" value="TreeGrafter"/>
</dbReference>
<keyword evidence="5 6" id="KW-0961">Cell wall biogenesis/degradation</keyword>
<protein>
    <recommendedName>
        <fullName evidence="7">L,D-TPase catalytic domain-containing protein</fullName>
    </recommendedName>
</protein>
<dbReference type="Pfam" id="PF03734">
    <property type="entry name" value="YkuD"/>
    <property type="match status" value="1"/>
</dbReference>
<evidence type="ECO:0000256" key="2">
    <source>
        <dbReference type="ARBA" id="ARBA00022679"/>
    </source>
</evidence>
<dbReference type="CDD" id="cd16913">
    <property type="entry name" value="YkuD_like"/>
    <property type="match status" value="1"/>
</dbReference>
<dbReference type="Proteomes" id="UP000054686">
    <property type="component" value="Unassembled WGS sequence"/>
</dbReference>
<reference evidence="8 9" key="1">
    <citation type="submission" date="2015-10" db="EMBL/GenBank/DDBJ databases">
        <title>Draft Genome of Actinomyces odontolyticus subsp. actinosynbacter strain XH001.</title>
        <authorList>
            <person name="Mclean J.S."/>
            <person name="He X."/>
        </authorList>
    </citation>
    <scope>NUCLEOTIDE SEQUENCE [LARGE SCALE GENOMIC DNA]</scope>
    <source>
        <strain evidence="8 9">XH001</strain>
    </source>
</reference>
<dbReference type="InterPro" id="IPR038063">
    <property type="entry name" value="Transpep_catalytic_dom"/>
</dbReference>
<feature type="active site" description="Nucleophile" evidence="6">
    <location>
        <position position="455"/>
    </location>
</feature>
<dbReference type="InterPro" id="IPR050979">
    <property type="entry name" value="LD-transpeptidase"/>
</dbReference>
<comment type="pathway">
    <text evidence="1 6">Cell wall biogenesis; peptidoglycan biosynthesis.</text>
</comment>
<organism evidence="8 9">
    <name type="scientific">Schaalia odontolytica</name>
    <dbReference type="NCBI Taxonomy" id="1660"/>
    <lineage>
        <taxon>Bacteria</taxon>
        <taxon>Bacillati</taxon>
        <taxon>Actinomycetota</taxon>
        <taxon>Actinomycetes</taxon>
        <taxon>Actinomycetales</taxon>
        <taxon>Actinomycetaceae</taxon>
        <taxon>Schaalia</taxon>
    </lineage>
</organism>
<dbReference type="Gene3D" id="2.40.440.10">
    <property type="entry name" value="L,D-transpeptidase catalytic domain-like"/>
    <property type="match status" value="1"/>
</dbReference>
<dbReference type="PROSITE" id="PS52029">
    <property type="entry name" value="LD_TPASE"/>
    <property type="match status" value="1"/>
</dbReference>
<evidence type="ECO:0000256" key="4">
    <source>
        <dbReference type="ARBA" id="ARBA00022984"/>
    </source>
</evidence>
<dbReference type="PANTHER" id="PTHR30582">
    <property type="entry name" value="L,D-TRANSPEPTIDASE"/>
    <property type="match status" value="1"/>
</dbReference>
<keyword evidence="2" id="KW-0808">Transferase</keyword>
<keyword evidence="4 6" id="KW-0573">Peptidoglycan synthesis</keyword>
<name>A0A0V8RZS1_9ACTO</name>
<feature type="domain" description="L,D-TPase catalytic" evidence="7">
    <location>
        <begin position="357"/>
        <end position="479"/>
    </location>
</feature>
<dbReference type="InterPro" id="IPR022029">
    <property type="entry name" value="YoaR-like_PG-bd"/>
</dbReference>
<evidence type="ECO:0000256" key="5">
    <source>
        <dbReference type="ARBA" id="ARBA00023316"/>
    </source>
</evidence>
<feature type="active site" description="Proton donor/acceptor" evidence="6">
    <location>
        <position position="436"/>
    </location>
</feature>
<dbReference type="GO" id="GO:0071555">
    <property type="term" value="P:cell wall organization"/>
    <property type="evidence" value="ECO:0007669"/>
    <property type="project" value="UniProtKB-UniRule"/>
</dbReference>
<keyword evidence="3 6" id="KW-0133">Cell shape</keyword>
<gene>
    <name evidence="8" type="ORF">APY09_04360</name>
</gene>
<evidence type="ECO:0000259" key="7">
    <source>
        <dbReference type="PROSITE" id="PS52029"/>
    </source>
</evidence>
<dbReference type="RefSeq" id="WP_060566324.1">
    <property type="nucleotide sequence ID" value="NZ_CP040006.1"/>
</dbReference>
<dbReference type="InterPro" id="IPR005490">
    <property type="entry name" value="LD_TPept_cat_dom"/>
</dbReference>
<evidence type="ECO:0000256" key="3">
    <source>
        <dbReference type="ARBA" id="ARBA00022960"/>
    </source>
</evidence>
<comment type="caution">
    <text evidence="8">The sequence shown here is derived from an EMBL/GenBank/DDBJ whole genome shotgun (WGS) entry which is preliminary data.</text>
</comment>
<dbReference type="GO" id="GO:0008360">
    <property type="term" value="P:regulation of cell shape"/>
    <property type="evidence" value="ECO:0007669"/>
    <property type="project" value="UniProtKB-UniRule"/>
</dbReference>
<dbReference type="SUPFAM" id="SSF141523">
    <property type="entry name" value="L,D-transpeptidase catalytic domain-like"/>
    <property type="match status" value="1"/>
</dbReference>
<proteinExistence type="predicted"/>
<dbReference type="GO" id="GO:0005576">
    <property type="term" value="C:extracellular region"/>
    <property type="evidence" value="ECO:0007669"/>
    <property type="project" value="TreeGrafter"/>
</dbReference>
<dbReference type="Pfam" id="PF12229">
    <property type="entry name" value="PG_binding_4"/>
    <property type="match status" value="1"/>
</dbReference>
<dbReference type="GO" id="GO:0016740">
    <property type="term" value="F:transferase activity"/>
    <property type="evidence" value="ECO:0007669"/>
    <property type="project" value="UniProtKB-KW"/>
</dbReference>
<dbReference type="UniPathway" id="UPA00219"/>
<dbReference type="AlphaFoldDB" id="A0A0V8RZS1"/>
<evidence type="ECO:0000256" key="6">
    <source>
        <dbReference type="PROSITE-ProRule" id="PRU01373"/>
    </source>
</evidence>
<evidence type="ECO:0000313" key="9">
    <source>
        <dbReference type="Proteomes" id="UP000054686"/>
    </source>
</evidence>
<accession>A0A0V8RZS1</accession>
<dbReference type="GO" id="GO:0071972">
    <property type="term" value="F:peptidoglycan L,D-transpeptidase activity"/>
    <property type="evidence" value="ECO:0007669"/>
    <property type="project" value="TreeGrafter"/>
</dbReference>